<dbReference type="OrthoDB" id="5783290at2"/>
<evidence type="ECO:0000313" key="2">
    <source>
        <dbReference type="Proteomes" id="UP000010809"/>
    </source>
</evidence>
<organism evidence="1 2">
    <name type="scientific">Thioalkalivibrio nitratireducens (strain DSM 14787 / UNIQEM 213 / ALEN2)</name>
    <dbReference type="NCBI Taxonomy" id="1255043"/>
    <lineage>
        <taxon>Bacteria</taxon>
        <taxon>Pseudomonadati</taxon>
        <taxon>Pseudomonadota</taxon>
        <taxon>Gammaproteobacteria</taxon>
        <taxon>Chromatiales</taxon>
        <taxon>Ectothiorhodospiraceae</taxon>
        <taxon>Thioalkalivibrio</taxon>
    </lineage>
</organism>
<dbReference type="Proteomes" id="UP000010809">
    <property type="component" value="Chromosome"/>
</dbReference>
<evidence type="ECO:0000313" key="1">
    <source>
        <dbReference type="EMBL" id="AGA34911.1"/>
    </source>
</evidence>
<dbReference type="EMBL" id="CP003989">
    <property type="protein sequence ID" value="AGA34911.1"/>
    <property type="molecule type" value="Genomic_DNA"/>
</dbReference>
<proteinExistence type="predicted"/>
<keyword evidence="2" id="KW-1185">Reference proteome</keyword>
<accession>L0E2R6</accession>
<name>L0E2R6_THIND</name>
<dbReference type="eggNOG" id="COG0821">
    <property type="taxonomic scope" value="Bacteria"/>
</dbReference>
<reference evidence="1" key="1">
    <citation type="submission" date="2015-12" db="EMBL/GenBank/DDBJ databases">
        <authorList>
            <person name="Tikhonova T.V."/>
            <person name="Pavlov A.R."/>
            <person name="Beletsky A.V."/>
            <person name="Mardanov A.V."/>
            <person name="Sorokin D.Y."/>
            <person name="Ravin N.V."/>
            <person name="Popov V.O."/>
        </authorList>
    </citation>
    <scope>NUCLEOTIDE SEQUENCE</scope>
    <source>
        <strain evidence="1">DSM 14787</strain>
    </source>
</reference>
<dbReference type="PATRIC" id="fig|1255043.3.peg.3303"/>
<dbReference type="KEGG" id="tni:TVNIR_3274"/>
<protein>
    <submittedName>
        <fullName evidence="1">Uncharacterized protein</fullName>
    </submittedName>
</protein>
<dbReference type="STRING" id="1255043.TVNIR_3274"/>
<gene>
    <name evidence="1" type="ordered locus">TVNIR_3274</name>
</gene>
<dbReference type="HOGENOM" id="CLU_1562179_0_0_6"/>
<dbReference type="AlphaFoldDB" id="L0E2R6"/>
<sequence length="174" mass="19288">MSAIPEAYWKMVAPLVERARVLLEDGENLRPIAFVGSSEKRTISIVVLNTADGDVQDTSAEQVRRAASREDADFVFTIMEAWGLPPEKAGKYQAILEQYGSIETSPYAVDLVSFALETRQGSWVAQVQVKPKGISKRKKTFDEPRFRLFTESADRFAALLPHRAEGSDGGSTLH</sequence>